<keyword evidence="8" id="KW-1185">Reference proteome</keyword>
<evidence type="ECO:0000256" key="4">
    <source>
        <dbReference type="PROSITE-ProRule" id="PRU00134"/>
    </source>
</evidence>
<protein>
    <recommendedName>
        <fullName evidence="6">MYND-type domain-containing protein</fullName>
    </recommendedName>
</protein>
<dbReference type="InterPro" id="IPR002893">
    <property type="entry name" value="Znf_MYND"/>
</dbReference>
<dbReference type="Pfam" id="PF01753">
    <property type="entry name" value="zf-MYND"/>
    <property type="match status" value="1"/>
</dbReference>
<dbReference type="EMBL" id="CABFNS010000737">
    <property type="protein sequence ID" value="VUC25604.1"/>
    <property type="molecule type" value="Genomic_DNA"/>
</dbReference>
<dbReference type="Gene3D" id="6.10.140.2220">
    <property type="match status" value="1"/>
</dbReference>
<proteinExistence type="predicted"/>
<keyword evidence="3" id="KW-0862">Zinc</keyword>
<reference evidence="7 8" key="1">
    <citation type="submission" date="2019-06" db="EMBL/GenBank/DDBJ databases">
        <authorList>
            <person name="Broberg M."/>
        </authorList>
    </citation>
    <scope>NUCLEOTIDE SEQUENCE [LARGE SCALE GENOMIC DNA]</scope>
</reference>
<evidence type="ECO:0000313" key="8">
    <source>
        <dbReference type="Proteomes" id="UP000766486"/>
    </source>
</evidence>
<evidence type="ECO:0000256" key="1">
    <source>
        <dbReference type="ARBA" id="ARBA00022723"/>
    </source>
</evidence>
<dbReference type="PROSITE" id="PS50865">
    <property type="entry name" value="ZF_MYND_2"/>
    <property type="match status" value="1"/>
</dbReference>
<evidence type="ECO:0000259" key="6">
    <source>
        <dbReference type="PROSITE" id="PS50865"/>
    </source>
</evidence>
<sequence length="455" mass="51457">MLIQTNFKGPKGPLVHRCQHCKATAEHLPRCSACKAVRYCNDEHQRAHRGKHKSACNQIKKARAKLSAEEERFRNDKPTFDVVNNYSAHSVSDFWGMLSTRYYMRARYDLVVGYLLPVATLDSSSEALEHMVDMIKQSREESLDIPGMIPATMLRLGLDQECHDFIKSCCKGSSDPHAPSASVTHSDVFEPPEDHLKLAVDVINVIKARKALAGTPLPSEIRGKIEMEVVRSPLSAHLYRESSEYLSRRATTCVEQIRHLGIHVMELNKHFNHLLFTPDLALSTPPSSSYSLGSWGEAAATLQNSYAAWWEAEGVLELLADARVYALRDTEPQLEEMRESERISRARGIHDGPISTDDEMLAHMSVIRVWTYMDWAVEDSWYLGPVSERPSGRQPRFQLQDSEPEPLKPVQGEEGCYPRFNMAEIQAVLGDERLSDEDRRRIYGAMMNSHPPGTN</sequence>
<evidence type="ECO:0000313" key="7">
    <source>
        <dbReference type="EMBL" id="VUC25604.1"/>
    </source>
</evidence>
<dbReference type="Proteomes" id="UP000766486">
    <property type="component" value="Unassembled WGS sequence"/>
</dbReference>
<evidence type="ECO:0000256" key="3">
    <source>
        <dbReference type="ARBA" id="ARBA00022833"/>
    </source>
</evidence>
<accession>A0ABY6U3G3</accession>
<feature type="region of interest" description="Disordered" evidence="5">
    <location>
        <begin position="388"/>
        <end position="414"/>
    </location>
</feature>
<comment type="caution">
    <text evidence="7">The sequence shown here is derived from an EMBL/GenBank/DDBJ whole genome shotgun (WGS) entry which is preliminary data.</text>
</comment>
<feature type="domain" description="MYND-type" evidence="6">
    <location>
        <begin position="18"/>
        <end position="56"/>
    </location>
</feature>
<evidence type="ECO:0000256" key="2">
    <source>
        <dbReference type="ARBA" id="ARBA00022771"/>
    </source>
</evidence>
<organism evidence="7 8">
    <name type="scientific">Bionectria ochroleuca</name>
    <name type="common">Gliocladium roseum</name>
    <dbReference type="NCBI Taxonomy" id="29856"/>
    <lineage>
        <taxon>Eukaryota</taxon>
        <taxon>Fungi</taxon>
        <taxon>Dikarya</taxon>
        <taxon>Ascomycota</taxon>
        <taxon>Pezizomycotina</taxon>
        <taxon>Sordariomycetes</taxon>
        <taxon>Hypocreomycetidae</taxon>
        <taxon>Hypocreales</taxon>
        <taxon>Bionectriaceae</taxon>
        <taxon>Clonostachys</taxon>
    </lineage>
</organism>
<evidence type="ECO:0000256" key="5">
    <source>
        <dbReference type="SAM" id="MobiDB-lite"/>
    </source>
</evidence>
<keyword evidence="2 4" id="KW-0863">Zinc-finger</keyword>
<keyword evidence="1" id="KW-0479">Metal-binding</keyword>
<gene>
    <name evidence="7" type="ORF">CLO192961_LOCUS172225</name>
</gene>
<name>A0ABY6U3G3_BIOOC</name>
<dbReference type="SUPFAM" id="SSF144232">
    <property type="entry name" value="HIT/MYND zinc finger-like"/>
    <property type="match status" value="1"/>
</dbReference>